<dbReference type="PROSITE" id="PS50173">
    <property type="entry name" value="UMUC"/>
    <property type="match status" value="1"/>
</dbReference>
<dbReference type="InterPro" id="IPR001126">
    <property type="entry name" value="UmuC"/>
</dbReference>
<protein>
    <submittedName>
        <fullName evidence="5">DNA polymerase IV</fullName>
        <ecNumber evidence="5">2.7.7.7</ecNumber>
    </submittedName>
</protein>
<dbReference type="PANTHER" id="PTHR11076">
    <property type="entry name" value="DNA REPAIR POLYMERASE UMUC / TRANSFERASE FAMILY MEMBER"/>
    <property type="match status" value="1"/>
</dbReference>
<comment type="similarity">
    <text evidence="1">Belongs to the DNA polymerase type-Y family.</text>
</comment>
<evidence type="ECO:0000256" key="1">
    <source>
        <dbReference type="ARBA" id="ARBA00010945"/>
    </source>
</evidence>
<dbReference type="GO" id="GO:0005829">
    <property type="term" value="C:cytosol"/>
    <property type="evidence" value="ECO:0007669"/>
    <property type="project" value="TreeGrafter"/>
</dbReference>
<dbReference type="PANTHER" id="PTHR11076:SF34">
    <property type="entry name" value="PROTEIN UMUC"/>
    <property type="match status" value="1"/>
</dbReference>
<evidence type="ECO:0000313" key="6">
    <source>
        <dbReference type="Proteomes" id="UP000248764"/>
    </source>
</evidence>
<dbReference type="Pfam" id="PF11799">
    <property type="entry name" value="IMS_C"/>
    <property type="match status" value="1"/>
</dbReference>
<sequence>MALRQFRGQDSRQPTHAAEGPDEDVEAHPAHERPSDPRLRLGRIDAEPEALVALPSEGDQFARALPGGPLLHADVDAFFAAVEQRDDPALRGVPMAAGDVVIACASYEAREWGVRAGMSVGEATAVCPRLRIVPLRSDAYAAASGALFAVFGRFAARLEAGSMEEAFLDTRTTPWATVDQLAASIQRAVWQETGLPVTIGVGRTKLMAKLASRSVKPRGLRVIQPAEERYLRPALLVEELWGVGDATMERLRQHNIRTVADIAVVHPEHLRDIAGTLMARRLTAIVTGTDDATVRPERPRRSFSVQRTIPRGATVDVEGLTAELAARLRDGGFTCTVVTLGLTYANRLEHHGRTRLPEPTADAGRLAATVQALLPGDGVRVERAGITVTGLQPADAAVQLTLDLGG</sequence>
<dbReference type="GO" id="GO:0006281">
    <property type="term" value="P:DNA repair"/>
    <property type="evidence" value="ECO:0007669"/>
    <property type="project" value="InterPro"/>
</dbReference>
<keyword evidence="5" id="KW-0548">Nucleotidyltransferase</keyword>
<dbReference type="Proteomes" id="UP000248764">
    <property type="component" value="Unassembled WGS sequence"/>
</dbReference>
<dbReference type="Pfam" id="PF00817">
    <property type="entry name" value="IMS"/>
    <property type="match status" value="1"/>
</dbReference>
<dbReference type="EC" id="2.7.7.7" evidence="5"/>
<name>A0A2W2BGV8_9ACTN</name>
<dbReference type="RefSeq" id="WP_111258441.1">
    <property type="nucleotide sequence ID" value="NZ_POTW01000132.1"/>
</dbReference>
<dbReference type="Gene3D" id="1.10.150.20">
    <property type="entry name" value="5' to 3' exonuclease, C-terminal subdomain"/>
    <property type="match status" value="1"/>
</dbReference>
<dbReference type="Gene3D" id="3.30.70.270">
    <property type="match status" value="1"/>
</dbReference>
<dbReference type="SUPFAM" id="SSF56672">
    <property type="entry name" value="DNA/RNA polymerases"/>
    <property type="match status" value="1"/>
</dbReference>
<dbReference type="GO" id="GO:0003887">
    <property type="term" value="F:DNA-directed DNA polymerase activity"/>
    <property type="evidence" value="ECO:0007669"/>
    <property type="project" value="UniProtKB-EC"/>
</dbReference>
<dbReference type="GO" id="GO:0003684">
    <property type="term" value="F:damaged DNA binding"/>
    <property type="evidence" value="ECO:0007669"/>
    <property type="project" value="InterPro"/>
</dbReference>
<keyword evidence="6" id="KW-1185">Reference proteome</keyword>
<dbReference type="InterPro" id="IPR036775">
    <property type="entry name" value="DNA_pol_Y-fam_lit_finger_sf"/>
</dbReference>
<reference evidence="5 6" key="1">
    <citation type="submission" date="2018-01" db="EMBL/GenBank/DDBJ databases">
        <title>Draft genome sequence of Jiangella sp. GTF31.</title>
        <authorList>
            <person name="Sahin N."/>
            <person name="Ay H."/>
            <person name="Saygin H."/>
        </authorList>
    </citation>
    <scope>NUCLEOTIDE SEQUENCE [LARGE SCALE GENOMIC DNA]</scope>
    <source>
        <strain evidence="5 6">GTF31</strain>
    </source>
</reference>
<dbReference type="CDD" id="cd03586">
    <property type="entry name" value="PolY_Pol_IV_kappa"/>
    <property type="match status" value="1"/>
</dbReference>
<dbReference type="InterPro" id="IPR017961">
    <property type="entry name" value="DNA_pol_Y-fam_little_finger"/>
</dbReference>
<comment type="function">
    <text evidence="2">Poorly processive, error-prone DNA polymerase involved in untargeted mutagenesis. Copies undamaged DNA at stalled replication forks, which arise in vivo from mismatched or misaligned primer ends. These misaligned primers can be extended by PolIV. Exhibits no 3'-5' exonuclease (proofreading) activity. May be involved in translesional synthesis, in conjunction with the beta clamp from PolIII.</text>
</comment>
<dbReference type="EMBL" id="POTW01000132">
    <property type="protein sequence ID" value="PZF79544.1"/>
    <property type="molecule type" value="Genomic_DNA"/>
</dbReference>
<organism evidence="5 6">
    <name type="scientific">Jiangella anatolica</name>
    <dbReference type="NCBI Taxonomy" id="2670374"/>
    <lineage>
        <taxon>Bacteria</taxon>
        <taxon>Bacillati</taxon>
        <taxon>Actinomycetota</taxon>
        <taxon>Actinomycetes</taxon>
        <taxon>Jiangellales</taxon>
        <taxon>Jiangellaceae</taxon>
        <taxon>Jiangella</taxon>
    </lineage>
</organism>
<accession>A0A2W2BGV8</accession>
<dbReference type="SUPFAM" id="SSF100879">
    <property type="entry name" value="Lesion bypass DNA polymerase (Y-family), little finger domain"/>
    <property type="match status" value="1"/>
</dbReference>
<feature type="compositionally biased region" description="Basic and acidic residues" evidence="3">
    <location>
        <begin position="26"/>
        <end position="41"/>
    </location>
</feature>
<proteinExistence type="inferred from homology"/>
<dbReference type="AlphaFoldDB" id="A0A2W2BGV8"/>
<comment type="caution">
    <text evidence="5">The sequence shown here is derived from an EMBL/GenBank/DDBJ whole genome shotgun (WGS) entry which is preliminary data.</text>
</comment>
<dbReference type="InterPro" id="IPR043128">
    <property type="entry name" value="Rev_trsase/Diguanyl_cyclase"/>
</dbReference>
<dbReference type="Gene3D" id="3.30.1490.100">
    <property type="entry name" value="DNA polymerase, Y-family, little finger domain"/>
    <property type="match status" value="1"/>
</dbReference>
<dbReference type="InterPro" id="IPR050116">
    <property type="entry name" value="DNA_polymerase-Y"/>
</dbReference>
<feature type="domain" description="UmuC" evidence="4">
    <location>
        <begin position="70"/>
        <end position="244"/>
    </location>
</feature>
<keyword evidence="5" id="KW-0808">Transferase</keyword>
<feature type="region of interest" description="Disordered" evidence="3">
    <location>
        <begin position="1"/>
        <end position="41"/>
    </location>
</feature>
<evidence type="ECO:0000256" key="2">
    <source>
        <dbReference type="ARBA" id="ARBA00025589"/>
    </source>
</evidence>
<evidence type="ECO:0000256" key="3">
    <source>
        <dbReference type="SAM" id="MobiDB-lite"/>
    </source>
</evidence>
<evidence type="ECO:0000259" key="4">
    <source>
        <dbReference type="PROSITE" id="PS50173"/>
    </source>
</evidence>
<dbReference type="GO" id="GO:0009432">
    <property type="term" value="P:SOS response"/>
    <property type="evidence" value="ECO:0007669"/>
    <property type="project" value="TreeGrafter"/>
</dbReference>
<evidence type="ECO:0000313" key="5">
    <source>
        <dbReference type="EMBL" id="PZF79544.1"/>
    </source>
</evidence>
<gene>
    <name evidence="5" type="ORF">C1I92_30700</name>
</gene>
<dbReference type="InterPro" id="IPR043502">
    <property type="entry name" value="DNA/RNA_pol_sf"/>
</dbReference>
<dbReference type="GO" id="GO:0042276">
    <property type="term" value="P:error-prone translesion synthesis"/>
    <property type="evidence" value="ECO:0007669"/>
    <property type="project" value="TreeGrafter"/>
</dbReference>
<dbReference type="Gene3D" id="3.40.1170.60">
    <property type="match status" value="1"/>
</dbReference>
<dbReference type="InterPro" id="IPR022880">
    <property type="entry name" value="DNApol_IV"/>
</dbReference>